<dbReference type="OrthoDB" id="5954793at2759"/>
<keyword evidence="7" id="KW-1185">Reference proteome</keyword>
<dbReference type="HAMAP" id="MF_03044">
    <property type="entry name" value="BMT2"/>
    <property type="match status" value="1"/>
</dbReference>
<dbReference type="Pfam" id="PF11968">
    <property type="entry name" value="Bmt2"/>
    <property type="match status" value="1"/>
</dbReference>
<dbReference type="InParanoid" id="A0A165EZG4"/>
<dbReference type="EC" id="2.1.1.-" evidence="4"/>
<name>A0A165EZG4_9BASI</name>
<accession>A0A165EZG4</accession>
<feature type="compositionally biased region" description="Basic residues" evidence="5">
    <location>
        <begin position="1"/>
        <end position="19"/>
    </location>
</feature>
<organism evidence="6 7">
    <name type="scientific">Calocera cornea HHB12733</name>
    <dbReference type="NCBI Taxonomy" id="1353952"/>
    <lineage>
        <taxon>Eukaryota</taxon>
        <taxon>Fungi</taxon>
        <taxon>Dikarya</taxon>
        <taxon>Basidiomycota</taxon>
        <taxon>Agaricomycotina</taxon>
        <taxon>Dacrymycetes</taxon>
        <taxon>Dacrymycetales</taxon>
        <taxon>Dacrymycetaceae</taxon>
        <taxon>Calocera</taxon>
    </lineage>
</organism>
<dbReference type="PANTHER" id="PTHR21008:SF1">
    <property type="entry name" value="25S RRNA (ADENINE(2142)-N(1))-METHYLTRANSFERASE"/>
    <property type="match status" value="1"/>
</dbReference>
<dbReference type="STRING" id="1353952.A0A165EZG4"/>
<evidence type="ECO:0000313" key="6">
    <source>
        <dbReference type="EMBL" id="KZT55867.1"/>
    </source>
</evidence>
<comment type="similarity">
    <text evidence="4">Belongs to the BMT2 family.</text>
</comment>
<keyword evidence="2 4" id="KW-0808">Transferase</keyword>
<keyword evidence="3 4" id="KW-0949">S-adenosyl-L-methionine</keyword>
<reference evidence="6 7" key="1">
    <citation type="journal article" date="2016" name="Mol. Biol. Evol.">
        <title>Comparative Genomics of Early-Diverging Mushroom-Forming Fungi Provides Insights into the Origins of Lignocellulose Decay Capabilities.</title>
        <authorList>
            <person name="Nagy L.G."/>
            <person name="Riley R."/>
            <person name="Tritt A."/>
            <person name="Adam C."/>
            <person name="Daum C."/>
            <person name="Floudas D."/>
            <person name="Sun H."/>
            <person name="Yadav J.S."/>
            <person name="Pangilinan J."/>
            <person name="Larsson K.H."/>
            <person name="Matsuura K."/>
            <person name="Barry K."/>
            <person name="Labutti K."/>
            <person name="Kuo R."/>
            <person name="Ohm R.A."/>
            <person name="Bhattacharya S.S."/>
            <person name="Shirouzu T."/>
            <person name="Yoshinaga Y."/>
            <person name="Martin F.M."/>
            <person name="Grigoriev I.V."/>
            <person name="Hibbett D.S."/>
        </authorList>
    </citation>
    <scope>NUCLEOTIDE SEQUENCE [LARGE SCALE GENOMIC DNA]</scope>
    <source>
        <strain evidence="6 7">HHB12733</strain>
    </source>
</reference>
<comment type="function">
    <text evidence="4">S-adenosyl-L-methionine-dependent methyltransferase that specifically methylates the N(1) position of an adenine present in helix 65 in 25S rRNA.</text>
</comment>
<evidence type="ECO:0000256" key="4">
    <source>
        <dbReference type="HAMAP-Rule" id="MF_03044"/>
    </source>
</evidence>
<dbReference type="AlphaFoldDB" id="A0A165EZG4"/>
<comment type="subcellular location">
    <subcellularLocation>
        <location evidence="4">Nucleus</location>
        <location evidence="4">Nucleolus</location>
    </subcellularLocation>
</comment>
<dbReference type="Proteomes" id="UP000076842">
    <property type="component" value="Unassembled WGS sequence"/>
</dbReference>
<evidence type="ECO:0000256" key="5">
    <source>
        <dbReference type="SAM" id="MobiDB-lite"/>
    </source>
</evidence>
<evidence type="ECO:0000313" key="7">
    <source>
        <dbReference type="Proteomes" id="UP000076842"/>
    </source>
</evidence>
<dbReference type="GO" id="GO:0005730">
    <property type="term" value="C:nucleolus"/>
    <property type="evidence" value="ECO:0007669"/>
    <property type="project" value="UniProtKB-SubCell"/>
</dbReference>
<dbReference type="GO" id="GO:0016433">
    <property type="term" value="F:rRNA (adenine) methyltransferase activity"/>
    <property type="evidence" value="ECO:0007669"/>
    <property type="project" value="UniProtKB-UniRule"/>
</dbReference>
<dbReference type="FunCoup" id="A0A165EZG4">
    <property type="interactions" value="56"/>
</dbReference>
<feature type="binding site" evidence="4">
    <location>
        <position position="140"/>
    </location>
    <ligand>
        <name>S-adenosyl-L-methionine</name>
        <dbReference type="ChEBI" id="CHEBI:59789"/>
    </ligand>
</feature>
<evidence type="ECO:0000256" key="3">
    <source>
        <dbReference type="ARBA" id="ARBA00022691"/>
    </source>
</evidence>
<keyword evidence="1 4" id="KW-0489">Methyltransferase</keyword>
<feature type="region of interest" description="Disordered" evidence="5">
    <location>
        <begin position="1"/>
        <end position="24"/>
    </location>
</feature>
<dbReference type="EMBL" id="KV423987">
    <property type="protein sequence ID" value="KZT55867.1"/>
    <property type="molecule type" value="Genomic_DNA"/>
</dbReference>
<dbReference type="PANTHER" id="PTHR21008">
    <property type="entry name" value="S-ADENOSYLMETHIONINE SENSOR UPSTREAM OF MTORC1-RELATED"/>
    <property type="match status" value="1"/>
</dbReference>
<gene>
    <name evidence="6" type="ORF">CALCODRAFT_524464</name>
</gene>
<protein>
    <recommendedName>
        <fullName evidence="4">25S rRNA adenine-N(1) methyltransferase</fullName>
        <ecNumber evidence="4">2.1.1.-</ecNumber>
    </recommendedName>
</protein>
<proteinExistence type="inferred from homology"/>
<sequence>MAPNKRKKPVTTASSKHKPTVSADVTRKTIRRYHVLLKEKARLLNAPSSSTSTRLDEIDKEMKLLGGLEAYQEMSVLGQSKERGGGSEKVLVEWLKELGYGKPPVGKGKERGVINLLEVGALRPDNYTQWSKWLHCVPIDLHSRHPDIKEQDFLLLDRTENEGRWDVISLSLVLNFASMPLDRGRMLALSHAFLRHDSPSYLYLVLPLPCVANSRFTTSDHLKSLMGAIGFELVKERWRPGGKVAYWLWKRKDHYDSRDGDGFKKKKVLREGATRNNFAILWDGVR</sequence>
<evidence type="ECO:0000256" key="1">
    <source>
        <dbReference type="ARBA" id="ARBA00022603"/>
    </source>
</evidence>
<evidence type="ECO:0000256" key="2">
    <source>
        <dbReference type="ARBA" id="ARBA00022679"/>
    </source>
</evidence>
<dbReference type="InterPro" id="IPR021867">
    <property type="entry name" value="Bmt2/SAMTOR"/>
</dbReference>
<feature type="binding site" evidence="4">
    <location>
        <position position="120"/>
    </location>
    <ligand>
        <name>S-adenosyl-L-methionine</name>
        <dbReference type="ChEBI" id="CHEBI:59789"/>
    </ligand>
</feature>
<keyword evidence="4" id="KW-0539">Nucleus</keyword>